<evidence type="ECO:0000256" key="4">
    <source>
        <dbReference type="ARBA" id="ARBA00023128"/>
    </source>
</evidence>
<name>A0AAJ0GAT6_9PEZI</name>
<evidence type="ECO:0000256" key="6">
    <source>
        <dbReference type="ARBA" id="ARBA00035183"/>
    </source>
</evidence>
<dbReference type="EMBL" id="JAWDJX010000029">
    <property type="protein sequence ID" value="KAK3050924.1"/>
    <property type="molecule type" value="Genomic_DNA"/>
</dbReference>
<keyword evidence="5" id="KW-0687">Ribonucleoprotein</keyword>
<dbReference type="InterPro" id="IPR018305">
    <property type="entry name" value="Ribosomal_m50"/>
</dbReference>
<organism evidence="8 9">
    <name type="scientific">Extremus antarcticus</name>
    <dbReference type="NCBI Taxonomy" id="702011"/>
    <lineage>
        <taxon>Eukaryota</taxon>
        <taxon>Fungi</taxon>
        <taxon>Dikarya</taxon>
        <taxon>Ascomycota</taxon>
        <taxon>Pezizomycotina</taxon>
        <taxon>Dothideomycetes</taxon>
        <taxon>Dothideomycetidae</taxon>
        <taxon>Mycosphaerellales</taxon>
        <taxon>Extremaceae</taxon>
        <taxon>Extremus</taxon>
    </lineage>
</organism>
<evidence type="ECO:0000256" key="1">
    <source>
        <dbReference type="ARBA" id="ARBA00004173"/>
    </source>
</evidence>
<protein>
    <recommendedName>
        <fullName evidence="6">Large ribosomal subunit protein mL50</fullName>
    </recommendedName>
</protein>
<comment type="subcellular location">
    <subcellularLocation>
        <location evidence="1">Mitochondrion</location>
    </subcellularLocation>
</comment>
<dbReference type="AlphaFoldDB" id="A0AAJ0GAT6"/>
<accession>A0AAJ0GAT6</accession>
<feature type="region of interest" description="Disordered" evidence="7">
    <location>
        <begin position="365"/>
        <end position="389"/>
    </location>
</feature>
<comment type="similarity">
    <text evidence="2">Belongs to the mitochondrion-specific ribosomal protein mL50 family.</text>
</comment>
<proteinExistence type="inferred from homology"/>
<evidence type="ECO:0000256" key="2">
    <source>
        <dbReference type="ARBA" id="ARBA00008860"/>
    </source>
</evidence>
<feature type="region of interest" description="Disordered" evidence="7">
    <location>
        <begin position="57"/>
        <end position="98"/>
    </location>
</feature>
<dbReference type="Pfam" id="PF10501">
    <property type="entry name" value="Ribosomal_L50"/>
    <property type="match status" value="1"/>
</dbReference>
<reference evidence="8" key="1">
    <citation type="submission" date="2023-04" db="EMBL/GenBank/DDBJ databases">
        <title>Black Yeasts Isolated from many extreme environments.</title>
        <authorList>
            <person name="Coleine C."/>
            <person name="Stajich J.E."/>
            <person name="Selbmann L."/>
        </authorList>
    </citation>
    <scope>NUCLEOTIDE SEQUENCE</scope>
    <source>
        <strain evidence="8">CCFEE 5312</strain>
    </source>
</reference>
<dbReference type="Proteomes" id="UP001271007">
    <property type="component" value="Unassembled WGS sequence"/>
</dbReference>
<dbReference type="GO" id="GO:1990904">
    <property type="term" value="C:ribonucleoprotein complex"/>
    <property type="evidence" value="ECO:0007669"/>
    <property type="project" value="UniProtKB-KW"/>
</dbReference>
<feature type="compositionally biased region" description="Basic and acidic residues" evidence="7">
    <location>
        <begin position="68"/>
        <end position="81"/>
    </location>
</feature>
<sequence length="389" mass="44351">MPQLHRSERALKLFADAARQQYVCRTCRAHQTRSFHSSYPTYAPRNDRPLLTRLRESILGSTETTPAEQKREEASRERTMELAKSFDPSKPLESRKPSDKDEYYDIAAVIDPTINTEYTPATTWDELERVGSEQWARTREDKGEVYNGFAPQKQAQLTNQDWHSLLHNVVVEALVLRRAGRSVDQLWYPRARTTFTYTAGFRIEPGTDGTEMVPPQNSKAEQKILQAIPETMEGPVEETVLKRPLLKPESGLQSGASWLQTRLDDGKMNLAIAKRITQLTGRRIPDPVISSATNVESLLDALKLKEKPPKLAKTEELQSVGIDLPNVEVHSRRQTVVHKEKRVGRWKVIEAELEARDLPVTGNRWPQSKTIIDPKPSNLGRKFKRMQKA</sequence>
<keyword evidence="9" id="KW-1185">Reference proteome</keyword>
<evidence type="ECO:0000256" key="7">
    <source>
        <dbReference type="SAM" id="MobiDB-lite"/>
    </source>
</evidence>
<evidence type="ECO:0000313" key="9">
    <source>
        <dbReference type="Proteomes" id="UP001271007"/>
    </source>
</evidence>
<keyword evidence="3" id="KW-0689">Ribosomal protein</keyword>
<evidence type="ECO:0000256" key="5">
    <source>
        <dbReference type="ARBA" id="ARBA00023274"/>
    </source>
</evidence>
<comment type="caution">
    <text evidence="8">The sequence shown here is derived from an EMBL/GenBank/DDBJ whole genome shotgun (WGS) entry which is preliminary data.</text>
</comment>
<keyword evidence="4" id="KW-0496">Mitochondrion</keyword>
<dbReference type="GO" id="GO:0005739">
    <property type="term" value="C:mitochondrion"/>
    <property type="evidence" value="ECO:0007669"/>
    <property type="project" value="UniProtKB-SubCell"/>
</dbReference>
<dbReference type="GO" id="GO:0005840">
    <property type="term" value="C:ribosome"/>
    <property type="evidence" value="ECO:0007669"/>
    <property type="project" value="UniProtKB-KW"/>
</dbReference>
<gene>
    <name evidence="8" type="ORF">LTR09_008002</name>
</gene>
<evidence type="ECO:0000256" key="3">
    <source>
        <dbReference type="ARBA" id="ARBA00022980"/>
    </source>
</evidence>
<evidence type="ECO:0000313" key="8">
    <source>
        <dbReference type="EMBL" id="KAK3050924.1"/>
    </source>
</evidence>